<proteinExistence type="predicted"/>
<evidence type="ECO:0000313" key="1">
    <source>
        <dbReference type="EMBL" id="PJE98058.1"/>
    </source>
</evidence>
<accession>A0A2M8MCG8</accession>
<dbReference type="Proteomes" id="UP000230407">
    <property type="component" value="Unassembled WGS sequence"/>
</dbReference>
<dbReference type="EMBL" id="PGGW01000038">
    <property type="protein sequence ID" value="PJE98058.1"/>
    <property type="molecule type" value="Genomic_DNA"/>
</dbReference>
<dbReference type="EMBL" id="PGGW01000008">
    <property type="protein sequence ID" value="PJF01884.1"/>
    <property type="molecule type" value="Genomic_DNA"/>
</dbReference>
<sequence>MTQETDTRTTPLAVYRILPPFRDGLRTVIVDSAQLIRWQLGGDPADFPERVEADWQGPPGWEEIDYPSSSVEAPVLSRRVADRVRDRFTTGGRFLPLNLPGTPEGAYELYVPLRVVDCLDQEKSSPPAEPTGLIERAVFHPETLPFHLPAFRIPAFPHGTYWHGWAADLLRELVGEDNLELRLVWSTDPDTPVHRNPMFI</sequence>
<organism evidence="2 3">
    <name type="scientific">Streptomyces carminius</name>
    <dbReference type="NCBI Taxonomy" id="2665496"/>
    <lineage>
        <taxon>Bacteria</taxon>
        <taxon>Bacillati</taxon>
        <taxon>Actinomycetota</taxon>
        <taxon>Actinomycetes</taxon>
        <taxon>Kitasatosporales</taxon>
        <taxon>Streptomycetaceae</taxon>
        <taxon>Streptomyces</taxon>
    </lineage>
</organism>
<evidence type="ECO:0000313" key="2">
    <source>
        <dbReference type="EMBL" id="PJF01884.1"/>
    </source>
</evidence>
<dbReference type="AlphaFoldDB" id="A0A2M8MCG8"/>
<name>A0A2M8MCG8_9ACTN</name>
<evidence type="ECO:0000313" key="3">
    <source>
        <dbReference type="Proteomes" id="UP000230407"/>
    </source>
</evidence>
<gene>
    <name evidence="2" type="ORF">CUT44_02115</name>
    <name evidence="1" type="ORF">CUT44_10375</name>
</gene>
<comment type="caution">
    <text evidence="2">The sequence shown here is derived from an EMBL/GenBank/DDBJ whole genome shotgun (WGS) entry which is preliminary data.</text>
</comment>
<reference evidence="2 3" key="1">
    <citation type="submission" date="2017-11" db="EMBL/GenBank/DDBJ databases">
        <title>Streptomyces carmine sp. nov., a novel actinomycete isolated from Sophora alopecuroides in Xinjiang, China.</title>
        <authorList>
            <person name="Wang Y."/>
            <person name="Luo X."/>
            <person name="Wan C."/>
            <person name="Zhang L."/>
        </authorList>
    </citation>
    <scope>NUCLEOTIDE SEQUENCE [LARGE SCALE GENOMIC DNA]</scope>
    <source>
        <strain evidence="2 3">TRM SA0054</strain>
    </source>
</reference>
<keyword evidence="3" id="KW-1185">Reference proteome</keyword>
<protein>
    <submittedName>
        <fullName evidence="2">Uncharacterized protein</fullName>
    </submittedName>
</protein>
<dbReference type="RefSeq" id="WP_100200346.1">
    <property type="nucleotide sequence ID" value="NZ_PGGW01000008.1"/>
</dbReference>